<protein>
    <recommendedName>
        <fullName evidence="6">Lipoprotein</fullName>
    </recommendedName>
</protein>
<evidence type="ECO:0000256" key="2">
    <source>
        <dbReference type="SAM" id="SignalP"/>
    </source>
</evidence>
<dbReference type="PROSITE" id="PS51257">
    <property type="entry name" value="PROKAR_LIPOPROTEIN"/>
    <property type="match status" value="1"/>
</dbReference>
<evidence type="ECO:0000256" key="1">
    <source>
        <dbReference type="SAM" id="MobiDB-lite"/>
    </source>
</evidence>
<dbReference type="AlphaFoldDB" id="A0A2X3C0Y4"/>
<organism evidence="4 5">
    <name type="scientific">Clostridium perfringens</name>
    <dbReference type="NCBI Taxonomy" id="1502"/>
    <lineage>
        <taxon>Bacteria</taxon>
        <taxon>Bacillati</taxon>
        <taxon>Bacillota</taxon>
        <taxon>Clostridia</taxon>
        <taxon>Eubacteriales</taxon>
        <taxon>Clostridiaceae</taxon>
        <taxon>Clostridium</taxon>
    </lineage>
</organism>
<proteinExistence type="predicted"/>
<feature type="region of interest" description="Disordered" evidence="1">
    <location>
        <begin position="27"/>
        <end position="60"/>
    </location>
</feature>
<dbReference type="RefSeq" id="WP_078209913.1">
    <property type="nucleotide sequence ID" value="NZ_CATNYA010000098.1"/>
</dbReference>
<name>A0A2X3C0Y4_CLOPF</name>
<gene>
    <name evidence="3" type="ORF">I9063_003034</name>
    <name evidence="4" type="ORF">NCTC8081_00826</name>
</gene>
<accession>A0A2X3C0Y4</accession>
<feature type="signal peptide" evidence="2">
    <location>
        <begin position="1"/>
        <end position="21"/>
    </location>
</feature>
<dbReference type="Proteomes" id="UP000250234">
    <property type="component" value="Unassembled WGS sequence"/>
</dbReference>
<sequence length="186" mass="20989">MKKISLILIATLMLAFFSVGCSENNKEKNEKQNKAKTQSEINSKETVNNSTSEKEIKDESKSVQVTDLKDSKIYKEMSTLMPFEITDISSSILNNEKALNIKFNVKKGPIKDEINEFYNGCTLISSYISTMAEDEKFTYLIIINKELGAVATYAPSKSVNGFFLLEHASFSNEEHKKIFDEISKGK</sequence>
<keyword evidence="2" id="KW-0732">Signal</keyword>
<feature type="chain" id="PRO_5039287597" description="Lipoprotein" evidence="2">
    <location>
        <begin position="22"/>
        <end position="186"/>
    </location>
</feature>
<reference evidence="4 5" key="2">
    <citation type="submission" date="2018-06" db="EMBL/GenBank/DDBJ databases">
        <authorList>
            <consortium name="Pathogen Informatics"/>
            <person name="Doyle S."/>
        </authorList>
    </citation>
    <scope>NUCLEOTIDE SEQUENCE [LARGE SCALE GENOMIC DNA]</scope>
    <source>
        <strain evidence="4 5">NCTC8081</strain>
    </source>
</reference>
<dbReference type="Proteomes" id="UP000855421">
    <property type="component" value="Unassembled WGS sequence"/>
</dbReference>
<reference evidence="3" key="1">
    <citation type="journal article" date="2018" name="Genome Biol.">
        <title>SKESA: strategic k-mer extension for scrupulous assemblies.</title>
        <authorList>
            <person name="Souvorov A."/>
            <person name="Agarwala R."/>
            <person name="Lipman D.J."/>
        </authorList>
    </citation>
    <scope>NUCLEOTIDE SEQUENCE</scope>
    <source>
        <strain evidence="3">C25</strain>
    </source>
</reference>
<dbReference type="EMBL" id="UAWO01000002">
    <property type="protein sequence ID" value="SQC06713.1"/>
    <property type="molecule type" value="Genomic_DNA"/>
</dbReference>
<reference evidence="3" key="3">
    <citation type="submission" date="2020-07" db="EMBL/GenBank/DDBJ databases">
        <authorList>
            <consortium name="NCBI Pathogen Detection Project"/>
        </authorList>
    </citation>
    <scope>NUCLEOTIDE SEQUENCE</scope>
    <source>
        <strain evidence="3">C25</strain>
    </source>
</reference>
<dbReference type="EMBL" id="DACTBT010000032">
    <property type="protein sequence ID" value="HAT4299624.1"/>
    <property type="molecule type" value="Genomic_DNA"/>
</dbReference>
<evidence type="ECO:0000313" key="4">
    <source>
        <dbReference type="EMBL" id="SQC06713.1"/>
    </source>
</evidence>
<evidence type="ECO:0000313" key="5">
    <source>
        <dbReference type="Proteomes" id="UP000250234"/>
    </source>
</evidence>
<evidence type="ECO:0008006" key="6">
    <source>
        <dbReference type="Google" id="ProtNLM"/>
    </source>
</evidence>
<feature type="compositionally biased region" description="Polar residues" evidence="1">
    <location>
        <begin position="35"/>
        <end position="51"/>
    </location>
</feature>
<evidence type="ECO:0000313" key="3">
    <source>
        <dbReference type="EMBL" id="HAT4299624.1"/>
    </source>
</evidence>